<dbReference type="OrthoDB" id="3663442at2759"/>
<protein>
    <submittedName>
        <fullName evidence="4">Uncharacterized protein</fullName>
    </submittedName>
</protein>
<dbReference type="InterPro" id="IPR021765">
    <property type="entry name" value="UstYa-like"/>
</dbReference>
<dbReference type="VEuPathDB" id="FungiDB:yc1106_07084"/>
<evidence type="ECO:0000313" key="5">
    <source>
        <dbReference type="Proteomes" id="UP001056012"/>
    </source>
</evidence>
<dbReference type="Pfam" id="PF11807">
    <property type="entry name" value="UstYa"/>
    <property type="match status" value="1"/>
</dbReference>
<dbReference type="AlphaFoldDB" id="A0A9Q9DVA2"/>
<dbReference type="PANTHER" id="PTHR33365">
    <property type="entry name" value="YALI0B05434P"/>
    <property type="match status" value="1"/>
</dbReference>
<dbReference type="PANTHER" id="PTHR33365:SF11">
    <property type="entry name" value="TAT PATHWAY SIGNAL SEQUENCE"/>
    <property type="match status" value="1"/>
</dbReference>
<organism evidence="4 5">
    <name type="scientific">Curvularia clavata</name>
    <dbReference type="NCBI Taxonomy" id="95742"/>
    <lineage>
        <taxon>Eukaryota</taxon>
        <taxon>Fungi</taxon>
        <taxon>Dikarya</taxon>
        <taxon>Ascomycota</taxon>
        <taxon>Pezizomycotina</taxon>
        <taxon>Dothideomycetes</taxon>
        <taxon>Pleosporomycetidae</taxon>
        <taxon>Pleosporales</taxon>
        <taxon>Pleosporineae</taxon>
        <taxon>Pleosporaceae</taxon>
        <taxon>Curvularia</taxon>
    </lineage>
</organism>
<proteinExistence type="inferred from homology"/>
<comment type="pathway">
    <text evidence="1">Mycotoxin biosynthesis.</text>
</comment>
<name>A0A9Q9DVA2_CURCL</name>
<gene>
    <name evidence="4" type="ORF">yc1106_07084</name>
</gene>
<dbReference type="GO" id="GO:0016491">
    <property type="term" value="F:oxidoreductase activity"/>
    <property type="evidence" value="ECO:0007669"/>
    <property type="project" value="UniProtKB-KW"/>
</dbReference>
<keyword evidence="5" id="KW-1185">Reference proteome</keyword>
<dbReference type="EMBL" id="CP089278">
    <property type="protein sequence ID" value="USP79810.1"/>
    <property type="molecule type" value="Genomic_DNA"/>
</dbReference>
<dbReference type="Proteomes" id="UP001056012">
    <property type="component" value="Chromosome 5"/>
</dbReference>
<keyword evidence="2" id="KW-0560">Oxidoreductase</keyword>
<evidence type="ECO:0000256" key="3">
    <source>
        <dbReference type="ARBA" id="ARBA00035112"/>
    </source>
</evidence>
<accession>A0A9Q9DVA2</accession>
<evidence type="ECO:0000313" key="4">
    <source>
        <dbReference type="EMBL" id="USP79810.1"/>
    </source>
</evidence>
<evidence type="ECO:0000256" key="1">
    <source>
        <dbReference type="ARBA" id="ARBA00004685"/>
    </source>
</evidence>
<comment type="similarity">
    <text evidence="3">Belongs to the ustYa family.</text>
</comment>
<sequence length="204" mass="22521">MASYPTFNPVPLSARTFEHDHSFDGDPHDDKGPWEGLIPTGRGFVRVSDPSEYGLSPGVPLGDEFPKQQGYLVSMYHQLHCIAVLKKTIIEAQDPENRPTHFSKLNVTLLGNIELEHSHHCVEYLRQVKTQAIVCEGINPGKLILYLQAILCAGDLTLEPAEFIDGKISHAVSGWGVKHVCRNSDFIFDMVSERAVNNASGVTA</sequence>
<evidence type="ECO:0000256" key="2">
    <source>
        <dbReference type="ARBA" id="ARBA00023002"/>
    </source>
</evidence>
<dbReference type="GO" id="GO:0043386">
    <property type="term" value="P:mycotoxin biosynthetic process"/>
    <property type="evidence" value="ECO:0007669"/>
    <property type="project" value="InterPro"/>
</dbReference>
<reference evidence="4" key="1">
    <citation type="submission" date="2021-12" db="EMBL/GenBank/DDBJ databases">
        <title>Curvularia clavata genome.</title>
        <authorList>
            <person name="Cao Y."/>
        </authorList>
    </citation>
    <scope>NUCLEOTIDE SEQUENCE</scope>
    <source>
        <strain evidence="4">Yc1106</strain>
    </source>
</reference>